<name>A0A1R3HGY9_9ROSI</name>
<dbReference type="AlphaFoldDB" id="A0A1R3HGY9"/>
<organism evidence="1 2">
    <name type="scientific">Corchorus olitorius</name>
    <dbReference type="NCBI Taxonomy" id="93759"/>
    <lineage>
        <taxon>Eukaryota</taxon>
        <taxon>Viridiplantae</taxon>
        <taxon>Streptophyta</taxon>
        <taxon>Embryophyta</taxon>
        <taxon>Tracheophyta</taxon>
        <taxon>Spermatophyta</taxon>
        <taxon>Magnoliopsida</taxon>
        <taxon>eudicotyledons</taxon>
        <taxon>Gunneridae</taxon>
        <taxon>Pentapetalae</taxon>
        <taxon>rosids</taxon>
        <taxon>malvids</taxon>
        <taxon>Malvales</taxon>
        <taxon>Malvaceae</taxon>
        <taxon>Grewioideae</taxon>
        <taxon>Apeibeae</taxon>
        <taxon>Corchorus</taxon>
    </lineage>
</organism>
<proteinExistence type="predicted"/>
<protein>
    <submittedName>
        <fullName evidence="1">Uncharacterized protein</fullName>
    </submittedName>
</protein>
<gene>
    <name evidence="1" type="ORF">COLO4_29001</name>
</gene>
<sequence>MTNLLVDERDAGIVRLTLFTCKEIEVNEEACELLVKKLVADKANLEGYHNMEVLSLQNIIFQEMCDVKTENIARFYEDVYNFITGKSWLTSDLRHFAKKFTLFKGAHSKLTLGLTVISHAIGDR</sequence>
<dbReference type="Proteomes" id="UP000187203">
    <property type="component" value="Unassembled WGS sequence"/>
</dbReference>
<evidence type="ECO:0000313" key="2">
    <source>
        <dbReference type="Proteomes" id="UP000187203"/>
    </source>
</evidence>
<comment type="caution">
    <text evidence="1">The sequence shown here is derived from an EMBL/GenBank/DDBJ whole genome shotgun (WGS) entry which is preliminary data.</text>
</comment>
<reference evidence="2" key="1">
    <citation type="submission" date="2013-09" db="EMBL/GenBank/DDBJ databases">
        <title>Corchorus olitorius genome sequencing.</title>
        <authorList>
            <person name="Alam M."/>
            <person name="Haque M.S."/>
            <person name="Islam M.S."/>
            <person name="Emdad E.M."/>
            <person name="Islam M.M."/>
            <person name="Ahmed B."/>
            <person name="Halim A."/>
            <person name="Hossen Q.M.M."/>
            <person name="Hossain M.Z."/>
            <person name="Ahmed R."/>
            <person name="Khan M.M."/>
            <person name="Islam R."/>
            <person name="Rashid M.M."/>
            <person name="Khan S.A."/>
            <person name="Rahman M.S."/>
            <person name="Alam M."/>
            <person name="Yahiya A.S."/>
            <person name="Khan M.S."/>
            <person name="Azam M.S."/>
            <person name="Haque T."/>
            <person name="Lashkar M.Z.H."/>
            <person name="Akhand A.I."/>
            <person name="Morshed G."/>
            <person name="Roy S."/>
            <person name="Uddin K.S."/>
            <person name="Rabeya T."/>
            <person name="Hossain A.S."/>
            <person name="Chowdhury A."/>
            <person name="Snigdha A.R."/>
            <person name="Mortoza M.S."/>
            <person name="Matin S.A."/>
            <person name="Hoque S.M.E."/>
            <person name="Islam M.K."/>
            <person name="Roy D.K."/>
            <person name="Haider R."/>
            <person name="Moosa M.M."/>
            <person name="Elias S.M."/>
            <person name="Hasan A.M."/>
            <person name="Jahan S."/>
            <person name="Shafiuddin M."/>
            <person name="Mahmood N."/>
            <person name="Shommy N.S."/>
        </authorList>
    </citation>
    <scope>NUCLEOTIDE SEQUENCE [LARGE SCALE GENOMIC DNA]</scope>
    <source>
        <strain evidence="2">cv. O-4</strain>
    </source>
</reference>
<accession>A0A1R3HGY9</accession>
<keyword evidence="2" id="KW-1185">Reference proteome</keyword>
<evidence type="ECO:0000313" key="1">
    <source>
        <dbReference type="EMBL" id="OMO69589.1"/>
    </source>
</evidence>
<dbReference type="EMBL" id="AWUE01020185">
    <property type="protein sequence ID" value="OMO69589.1"/>
    <property type="molecule type" value="Genomic_DNA"/>
</dbReference>